<accession>D8Q6D9</accession>
<feature type="region of interest" description="Disordered" evidence="1">
    <location>
        <begin position="301"/>
        <end position="320"/>
    </location>
</feature>
<dbReference type="AlphaFoldDB" id="D8Q6D9"/>
<evidence type="ECO:0000313" key="2">
    <source>
        <dbReference type="EMBL" id="EFI96621.1"/>
    </source>
</evidence>
<dbReference type="STRING" id="578458.D8Q6D9"/>
<feature type="compositionally biased region" description="Low complexity" evidence="1">
    <location>
        <begin position="301"/>
        <end position="313"/>
    </location>
</feature>
<feature type="non-terminal residue" evidence="2">
    <location>
        <position position="320"/>
    </location>
</feature>
<sequence length="320" mass="35279">MASLESLSSSDSYATAMTDSVPFDAKKHERYYFSDGNVEIAVQGFCDTKPTLYNLHRSILESRCPGLAQKHLSHASPLYDLCNYAGLTPWSFDLMLSFVYPERLGVTPSLTAVDWKMVLPLTHEWMMDQLFDEAVRQVKLTPSPTLQIWAARQYNLGDLLLPAFTRICAVPRLSEVKFLSWLKSSDVALISDIRADMKDAEYEGRRFDLEQALVNAKLVSAIEIVPSTQTLHQPVLSGGKGRLFSDVHAPIISGHSQPQSQKDSHESSRVQEVGKTADQATATVDLTKATTVSGITLCLSSSTSSSTAYTDSSVSDECEE</sequence>
<dbReference type="EMBL" id="GL377307">
    <property type="protein sequence ID" value="EFI96621.1"/>
    <property type="molecule type" value="Genomic_DNA"/>
</dbReference>
<dbReference type="HOGENOM" id="CLU_869210_0_0_1"/>
<dbReference type="VEuPathDB" id="FungiDB:SCHCODRAFT_02580133"/>
<dbReference type="RefSeq" id="XP_003031524.1">
    <property type="nucleotide sequence ID" value="XM_003031478.1"/>
</dbReference>
<dbReference type="Proteomes" id="UP000007431">
    <property type="component" value="Unassembled WGS sequence"/>
</dbReference>
<name>D8Q6D9_SCHCM</name>
<gene>
    <name evidence="2" type="ORF">SCHCODRAFT_110131</name>
</gene>
<dbReference type="InParanoid" id="D8Q6D9"/>
<feature type="region of interest" description="Disordered" evidence="1">
    <location>
        <begin position="254"/>
        <end position="281"/>
    </location>
</feature>
<evidence type="ECO:0000256" key="1">
    <source>
        <dbReference type="SAM" id="MobiDB-lite"/>
    </source>
</evidence>
<evidence type="ECO:0008006" key="4">
    <source>
        <dbReference type="Google" id="ProtNLM"/>
    </source>
</evidence>
<protein>
    <recommendedName>
        <fullName evidence="4">BTB domain-containing protein</fullName>
    </recommendedName>
</protein>
<proteinExistence type="predicted"/>
<reference evidence="2 3" key="1">
    <citation type="journal article" date="2010" name="Nat. Biotechnol.">
        <title>Genome sequence of the model mushroom Schizophyllum commune.</title>
        <authorList>
            <person name="Ohm R.A."/>
            <person name="de Jong J.F."/>
            <person name="Lugones L.G."/>
            <person name="Aerts A."/>
            <person name="Kothe E."/>
            <person name="Stajich J.E."/>
            <person name="de Vries R.P."/>
            <person name="Record E."/>
            <person name="Levasseur A."/>
            <person name="Baker S.E."/>
            <person name="Bartholomew K.A."/>
            <person name="Coutinho P.M."/>
            <person name="Erdmann S."/>
            <person name="Fowler T.J."/>
            <person name="Gathman A.C."/>
            <person name="Lombard V."/>
            <person name="Henrissat B."/>
            <person name="Knabe N."/>
            <person name="Kuees U."/>
            <person name="Lilly W.W."/>
            <person name="Lindquist E."/>
            <person name="Lucas S."/>
            <person name="Magnuson J.K."/>
            <person name="Piumi F."/>
            <person name="Raudaskoski M."/>
            <person name="Salamov A."/>
            <person name="Schmutz J."/>
            <person name="Schwarze F.W.M.R."/>
            <person name="vanKuyk P.A."/>
            <person name="Horton J.S."/>
            <person name="Grigoriev I.V."/>
            <person name="Woesten H.A.B."/>
        </authorList>
    </citation>
    <scope>NUCLEOTIDE SEQUENCE [LARGE SCALE GENOMIC DNA]</scope>
    <source>
        <strain evidence="3">H4-8 / FGSC 9210</strain>
    </source>
</reference>
<dbReference type="GeneID" id="9587022"/>
<evidence type="ECO:0000313" key="3">
    <source>
        <dbReference type="Proteomes" id="UP000007431"/>
    </source>
</evidence>
<keyword evidence="3" id="KW-1185">Reference proteome</keyword>
<dbReference type="KEGG" id="scm:SCHCO_02580133"/>
<organism evidence="3">
    <name type="scientific">Schizophyllum commune (strain H4-8 / FGSC 9210)</name>
    <name type="common">Split gill fungus</name>
    <dbReference type="NCBI Taxonomy" id="578458"/>
    <lineage>
        <taxon>Eukaryota</taxon>
        <taxon>Fungi</taxon>
        <taxon>Dikarya</taxon>
        <taxon>Basidiomycota</taxon>
        <taxon>Agaricomycotina</taxon>
        <taxon>Agaricomycetes</taxon>
        <taxon>Agaricomycetidae</taxon>
        <taxon>Agaricales</taxon>
        <taxon>Schizophyllaceae</taxon>
        <taxon>Schizophyllum</taxon>
    </lineage>
</organism>
<dbReference type="OrthoDB" id="3223099at2759"/>